<name>U5DC74_AMBTC</name>
<reference evidence="3" key="1">
    <citation type="journal article" date="2013" name="Science">
        <title>The Amborella genome and the evolution of flowering plants.</title>
        <authorList>
            <consortium name="Amborella Genome Project"/>
        </authorList>
    </citation>
    <scope>NUCLEOTIDE SEQUENCE [LARGE SCALE GENOMIC DNA]</scope>
</reference>
<keyword evidence="3" id="KW-1185">Reference proteome</keyword>
<gene>
    <name evidence="2" type="ORF">AMTR_s00064p00195450</name>
</gene>
<accession>U5DC74</accession>
<dbReference type="AlphaFoldDB" id="U5DC74"/>
<feature type="compositionally biased region" description="Acidic residues" evidence="1">
    <location>
        <begin position="31"/>
        <end position="41"/>
    </location>
</feature>
<feature type="region of interest" description="Disordered" evidence="1">
    <location>
        <begin position="1"/>
        <end position="50"/>
    </location>
</feature>
<evidence type="ECO:0000256" key="1">
    <source>
        <dbReference type="SAM" id="MobiDB-lite"/>
    </source>
</evidence>
<dbReference type="Proteomes" id="UP000017836">
    <property type="component" value="Unassembled WGS sequence"/>
</dbReference>
<dbReference type="HOGENOM" id="CLU_1527246_0_0_1"/>
<dbReference type="Gramene" id="ERN19835">
    <property type="protein sequence ID" value="ERN19835"/>
    <property type="gene ID" value="AMTR_s00064p00195450"/>
</dbReference>
<feature type="compositionally biased region" description="Low complexity" evidence="1">
    <location>
        <begin position="18"/>
        <end position="30"/>
    </location>
</feature>
<proteinExistence type="predicted"/>
<protein>
    <submittedName>
        <fullName evidence="2">Uncharacterized protein</fullName>
    </submittedName>
</protein>
<dbReference type="EMBL" id="KI392064">
    <property type="protein sequence ID" value="ERN19835.1"/>
    <property type="molecule type" value="Genomic_DNA"/>
</dbReference>
<sequence>MIEALRGIPISPRRDEGSSFSAPPSTSTPEVAEEVEPEEDELQKAKGKAPMVGDKPLEVVNVSLAGSLSIPLLTHAEVIASIIATLKSLPWETLCRPLPPLSIDGQAEPTSKSKPSFLGVPIVFNSGGEVVLSTTVDVEFHKTDATSDVLSTLADTAGDLVGSMIKDPQMVSGFQQ</sequence>
<evidence type="ECO:0000313" key="3">
    <source>
        <dbReference type="Proteomes" id="UP000017836"/>
    </source>
</evidence>
<organism evidence="2 3">
    <name type="scientific">Amborella trichopoda</name>
    <dbReference type="NCBI Taxonomy" id="13333"/>
    <lineage>
        <taxon>Eukaryota</taxon>
        <taxon>Viridiplantae</taxon>
        <taxon>Streptophyta</taxon>
        <taxon>Embryophyta</taxon>
        <taxon>Tracheophyta</taxon>
        <taxon>Spermatophyta</taxon>
        <taxon>Magnoliopsida</taxon>
        <taxon>Amborellales</taxon>
        <taxon>Amborellaceae</taxon>
        <taxon>Amborella</taxon>
    </lineage>
</organism>
<evidence type="ECO:0000313" key="2">
    <source>
        <dbReference type="EMBL" id="ERN19835.1"/>
    </source>
</evidence>